<dbReference type="GO" id="GO:0070043">
    <property type="term" value="F:rRNA (guanine-N7-)-methyltransferase activity"/>
    <property type="evidence" value="ECO:0007669"/>
    <property type="project" value="UniProtKB-UniRule"/>
</dbReference>
<evidence type="ECO:0000313" key="7">
    <source>
        <dbReference type="EMBL" id="HIZ46858.1"/>
    </source>
</evidence>
<comment type="caution">
    <text evidence="7">The sequence shown here is derived from an EMBL/GenBank/DDBJ whole genome shotgun (WGS) entry which is preliminary data.</text>
</comment>
<evidence type="ECO:0000256" key="6">
    <source>
        <dbReference type="HAMAP-Rule" id="MF_00074"/>
    </source>
</evidence>
<feature type="binding site" evidence="6">
    <location>
        <position position="152"/>
    </location>
    <ligand>
        <name>S-adenosyl-L-methionine</name>
        <dbReference type="ChEBI" id="CHEBI:59789"/>
    </ligand>
</feature>
<keyword evidence="2 6" id="KW-0698">rRNA processing</keyword>
<keyword evidence="3 6" id="KW-0489">Methyltransferase</keyword>
<gene>
    <name evidence="6 7" type="primary">rsmG</name>
    <name evidence="7" type="ORF">IAA19_07580</name>
</gene>
<comment type="caution">
    <text evidence="6">Lacks conserved residue(s) required for the propagation of feature annotation.</text>
</comment>
<evidence type="ECO:0000256" key="5">
    <source>
        <dbReference type="ARBA" id="ARBA00022691"/>
    </source>
</evidence>
<protein>
    <recommendedName>
        <fullName evidence="6">Ribosomal RNA small subunit methyltransferase G</fullName>
        <ecNumber evidence="6">2.1.1.-</ecNumber>
    </recommendedName>
    <alternativeName>
        <fullName evidence="6">16S rRNA 7-methylguanosine methyltransferase</fullName>
        <shortName evidence="6">16S rRNA m7G methyltransferase</shortName>
    </alternativeName>
</protein>
<dbReference type="PANTHER" id="PTHR31760:SF0">
    <property type="entry name" value="S-ADENOSYL-L-METHIONINE-DEPENDENT METHYLTRANSFERASES SUPERFAMILY PROTEIN"/>
    <property type="match status" value="1"/>
</dbReference>
<feature type="binding site" evidence="6">
    <location>
        <position position="85"/>
    </location>
    <ligand>
        <name>S-adenosyl-L-methionine</name>
        <dbReference type="ChEBI" id="CHEBI:59789"/>
    </ligand>
</feature>
<dbReference type="NCBIfam" id="TIGR00138">
    <property type="entry name" value="rsmG_gidB"/>
    <property type="match status" value="1"/>
</dbReference>
<dbReference type="EMBL" id="DXBM01000063">
    <property type="protein sequence ID" value="HIZ46858.1"/>
    <property type="molecule type" value="Genomic_DNA"/>
</dbReference>
<comment type="subcellular location">
    <subcellularLocation>
        <location evidence="6">Cytoplasm</location>
    </subcellularLocation>
</comment>
<dbReference type="Gene3D" id="3.40.50.150">
    <property type="entry name" value="Vaccinia Virus protein VP39"/>
    <property type="match status" value="1"/>
</dbReference>
<name>A0A9D2EZI9_9ACTN</name>
<dbReference type="Proteomes" id="UP000824062">
    <property type="component" value="Unassembled WGS sequence"/>
</dbReference>
<reference evidence="7" key="1">
    <citation type="journal article" date="2021" name="PeerJ">
        <title>Extensive microbial diversity within the chicken gut microbiome revealed by metagenomics and culture.</title>
        <authorList>
            <person name="Gilroy R."/>
            <person name="Ravi A."/>
            <person name="Getino M."/>
            <person name="Pursley I."/>
            <person name="Horton D.L."/>
            <person name="Alikhan N.F."/>
            <person name="Baker D."/>
            <person name="Gharbi K."/>
            <person name="Hall N."/>
            <person name="Watson M."/>
            <person name="Adriaenssens E.M."/>
            <person name="Foster-Nyarko E."/>
            <person name="Jarju S."/>
            <person name="Secka A."/>
            <person name="Antonio M."/>
            <person name="Oren A."/>
            <person name="Chaudhuri R.R."/>
            <person name="La Ragione R."/>
            <person name="Hildebrand F."/>
            <person name="Pallen M.J."/>
        </authorList>
    </citation>
    <scope>NUCLEOTIDE SEQUENCE</scope>
    <source>
        <strain evidence="7">ChiHjej12B11-14209</strain>
    </source>
</reference>
<comment type="function">
    <text evidence="6">Specifically methylates the N7 position of a guanine in 16S rRNA.</text>
</comment>
<dbReference type="PANTHER" id="PTHR31760">
    <property type="entry name" value="S-ADENOSYL-L-METHIONINE-DEPENDENT METHYLTRANSFERASES SUPERFAMILY PROTEIN"/>
    <property type="match status" value="1"/>
</dbReference>
<dbReference type="GO" id="GO:0005829">
    <property type="term" value="C:cytosol"/>
    <property type="evidence" value="ECO:0007669"/>
    <property type="project" value="TreeGrafter"/>
</dbReference>
<evidence type="ECO:0000256" key="2">
    <source>
        <dbReference type="ARBA" id="ARBA00022552"/>
    </source>
</evidence>
<dbReference type="Pfam" id="PF02527">
    <property type="entry name" value="GidB"/>
    <property type="match status" value="1"/>
</dbReference>
<comment type="similarity">
    <text evidence="6">Belongs to the methyltransferase superfamily. RNA methyltransferase RsmG family.</text>
</comment>
<feature type="binding site" evidence="6">
    <location>
        <begin position="135"/>
        <end position="136"/>
    </location>
    <ligand>
        <name>S-adenosyl-L-methionine</name>
        <dbReference type="ChEBI" id="CHEBI:59789"/>
    </ligand>
</feature>
<evidence type="ECO:0000256" key="1">
    <source>
        <dbReference type="ARBA" id="ARBA00022490"/>
    </source>
</evidence>
<dbReference type="EC" id="2.1.1.-" evidence="6"/>
<feature type="binding site" evidence="6">
    <location>
        <position position="90"/>
    </location>
    <ligand>
        <name>S-adenosyl-L-methionine</name>
        <dbReference type="ChEBI" id="CHEBI:59789"/>
    </ligand>
</feature>
<dbReference type="PIRSF" id="PIRSF003078">
    <property type="entry name" value="GidB"/>
    <property type="match status" value="1"/>
</dbReference>
<proteinExistence type="inferred from homology"/>
<accession>A0A9D2EZI9</accession>
<dbReference type="SUPFAM" id="SSF53335">
    <property type="entry name" value="S-adenosyl-L-methionine-dependent methyltransferases"/>
    <property type="match status" value="1"/>
</dbReference>
<reference evidence="7" key="2">
    <citation type="submission" date="2021-04" db="EMBL/GenBank/DDBJ databases">
        <authorList>
            <person name="Gilroy R."/>
        </authorList>
    </citation>
    <scope>NUCLEOTIDE SEQUENCE</scope>
    <source>
        <strain evidence="7">ChiHjej12B11-14209</strain>
    </source>
</reference>
<keyword evidence="5 6" id="KW-0949">S-adenosyl-L-methionine</keyword>
<evidence type="ECO:0000313" key="8">
    <source>
        <dbReference type="Proteomes" id="UP000824062"/>
    </source>
</evidence>
<organism evidence="7 8">
    <name type="scientific">Candidatus Olsenella pullistercoris</name>
    <dbReference type="NCBI Taxonomy" id="2838712"/>
    <lineage>
        <taxon>Bacteria</taxon>
        <taxon>Bacillati</taxon>
        <taxon>Actinomycetota</taxon>
        <taxon>Coriobacteriia</taxon>
        <taxon>Coriobacteriales</taxon>
        <taxon>Atopobiaceae</taxon>
        <taxon>Olsenella</taxon>
    </lineage>
</organism>
<dbReference type="InterPro" id="IPR029063">
    <property type="entry name" value="SAM-dependent_MTases_sf"/>
</dbReference>
<dbReference type="InterPro" id="IPR003682">
    <property type="entry name" value="rRNA_ssu_MeTfrase_G"/>
</dbReference>
<dbReference type="AlphaFoldDB" id="A0A9D2EZI9"/>
<keyword evidence="1 6" id="KW-0963">Cytoplasm</keyword>
<keyword evidence="4 6" id="KW-0808">Transferase</keyword>
<evidence type="ECO:0000256" key="3">
    <source>
        <dbReference type="ARBA" id="ARBA00022603"/>
    </source>
</evidence>
<sequence>MALSEQTQAEMIQELLKDYGIDCTEEQSLLLAHHLALVIEKNKVLNLTRIVDVDEALVLHVLDSLLLLACSGVTMDPFTCFVDMGTGAGFPGIPLGVLTGAQGVLVDSVGKKVTAVNEFIKELGLKNLVAEHSRVEDLALRMRGTQDYVVARALARTNILIEYAAPFLKMGGSLLVAKARPDEDELKEAQLAAKICGLSLVSRETFELPHSLGHREILIYKRVGKSTIRLPRKPGTAKREPLGI</sequence>
<dbReference type="HAMAP" id="MF_00074">
    <property type="entry name" value="16SrRNA_methyltr_G"/>
    <property type="match status" value="1"/>
</dbReference>
<evidence type="ECO:0000256" key="4">
    <source>
        <dbReference type="ARBA" id="ARBA00022679"/>
    </source>
</evidence>